<evidence type="ECO:0000313" key="3">
    <source>
        <dbReference type="Proteomes" id="UP000189701"/>
    </source>
</evidence>
<dbReference type="STRING" id="4096.A0A1U7XAT0"/>
<feature type="coiled-coil region" evidence="1">
    <location>
        <begin position="170"/>
        <end position="197"/>
    </location>
</feature>
<gene>
    <name evidence="4" type="primary">LOC104232507</name>
</gene>
<name>A0A1U7XAT0_NICSY</name>
<reference evidence="4" key="2">
    <citation type="submission" date="2025-08" db="UniProtKB">
        <authorList>
            <consortium name="RefSeq"/>
        </authorList>
    </citation>
    <scope>IDENTIFICATION</scope>
    <source>
        <tissue evidence="4">Leaf</tissue>
    </source>
</reference>
<dbReference type="AlphaFoldDB" id="A0A1U7XAT0"/>
<proteinExistence type="predicted"/>
<dbReference type="InterPro" id="IPR013103">
    <property type="entry name" value="RVT_2"/>
</dbReference>
<accession>A0A1U7XAT0</accession>
<dbReference type="eggNOG" id="KOG0017">
    <property type="taxonomic scope" value="Eukaryota"/>
</dbReference>
<evidence type="ECO:0000259" key="2">
    <source>
        <dbReference type="Pfam" id="PF07727"/>
    </source>
</evidence>
<dbReference type="Proteomes" id="UP000189701">
    <property type="component" value="Unplaced"/>
</dbReference>
<keyword evidence="1" id="KW-0175">Coiled coil</keyword>
<sequence>MAVENEAKEYDSLFALMSQSDDNEEDDNDEVNFRVVQRHLKSYSSKKLMSLANVLIDAYYSLVNYKDVLTIELGDVEQSRDDLVVCVVDLNKTIEHERNDLEKTVKNLSKEKNTLEEKIAATEQERDDFLVGITDLEETIEVLKSEHSILSIGKGKEVSRETHIKLEKELNDVKTSLRGELEKNRKLQAELEKVKIDFEKSLKWTWSSDAITVMYFNNSGNSKAYKVYNRRTQCVEESVHVLFNETPSSNKEGNSDNQDNEPLLVLGKIFDVSNGKADIMSQIKETNKIKNQKFPSLLSISIPNRTQNIKEALKDADWITAMQEELHQFERNKEEGIDYDKTFAPVARMEAIRILIAFASHMEFTLFQLDVKSVFLNGFLKEEVYVKQPSGFECQVHPEYVFKLDKALYGLKKAPRVC</sequence>
<dbReference type="RefSeq" id="XP_009784034.1">
    <property type="nucleotide sequence ID" value="XM_009785732.1"/>
</dbReference>
<keyword evidence="3" id="KW-1185">Reference proteome</keyword>
<protein>
    <submittedName>
        <fullName evidence="4">Uncharacterized protein LOC104232507</fullName>
    </submittedName>
</protein>
<organism evidence="3 4">
    <name type="scientific">Nicotiana sylvestris</name>
    <name type="common">Wood tobacco</name>
    <name type="synonym">South American tobacco</name>
    <dbReference type="NCBI Taxonomy" id="4096"/>
    <lineage>
        <taxon>Eukaryota</taxon>
        <taxon>Viridiplantae</taxon>
        <taxon>Streptophyta</taxon>
        <taxon>Embryophyta</taxon>
        <taxon>Tracheophyta</taxon>
        <taxon>Spermatophyta</taxon>
        <taxon>Magnoliopsida</taxon>
        <taxon>eudicotyledons</taxon>
        <taxon>Gunneridae</taxon>
        <taxon>Pentapetalae</taxon>
        <taxon>asterids</taxon>
        <taxon>lamiids</taxon>
        <taxon>Solanales</taxon>
        <taxon>Solanaceae</taxon>
        <taxon>Nicotianoideae</taxon>
        <taxon>Nicotianeae</taxon>
        <taxon>Nicotiana</taxon>
    </lineage>
</organism>
<reference evidence="3" key="1">
    <citation type="journal article" date="2013" name="Genome Biol.">
        <title>Reference genomes and transcriptomes of Nicotiana sylvestris and Nicotiana tomentosiformis.</title>
        <authorList>
            <person name="Sierro N."/>
            <person name="Battey J.N."/>
            <person name="Ouadi S."/>
            <person name="Bovet L."/>
            <person name="Goepfert S."/>
            <person name="Bakaher N."/>
            <person name="Peitsch M.C."/>
            <person name="Ivanov N.V."/>
        </authorList>
    </citation>
    <scope>NUCLEOTIDE SEQUENCE [LARGE SCALE GENOMIC DNA]</scope>
</reference>
<feature type="domain" description="Reverse transcriptase Ty1/copia-type" evidence="2">
    <location>
        <begin position="335"/>
        <end position="417"/>
    </location>
</feature>
<evidence type="ECO:0000313" key="4">
    <source>
        <dbReference type="RefSeq" id="XP_009784034.1"/>
    </source>
</evidence>
<dbReference type="Pfam" id="PF07727">
    <property type="entry name" value="RVT_2"/>
    <property type="match status" value="1"/>
</dbReference>
<feature type="coiled-coil region" evidence="1">
    <location>
        <begin position="91"/>
        <end position="125"/>
    </location>
</feature>
<evidence type="ECO:0000256" key="1">
    <source>
        <dbReference type="SAM" id="Coils"/>
    </source>
</evidence>